<name>A0A916Z7H2_9SPHN</name>
<reference evidence="7" key="2">
    <citation type="submission" date="2020-09" db="EMBL/GenBank/DDBJ databases">
        <authorList>
            <person name="Sun Q."/>
            <person name="Zhou Y."/>
        </authorList>
    </citation>
    <scope>NUCLEOTIDE SEQUENCE</scope>
    <source>
        <strain evidence="7">CGMCC 1.15360</strain>
    </source>
</reference>
<keyword evidence="8" id="KW-1185">Reference proteome</keyword>
<protein>
    <recommendedName>
        <fullName evidence="4">LPS-assembly protein LptD</fullName>
    </recommendedName>
</protein>
<keyword evidence="1 4" id="KW-0732">Signal</keyword>
<dbReference type="GO" id="GO:0043165">
    <property type="term" value="P:Gram-negative-bacterium-type cell outer membrane assembly"/>
    <property type="evidence" value="ECO:0007669"/>
    <property type="project" value="UniProtKB-UniRule"/>
</dbReference>
<comment type="subunit">
    <text evidence="4">Component of the lipopolysaccharide transport and assembly complex.</text>
</comment>
<evidence type="ECO:0000313" key="8">
    <source>
        <dbReference type="Proteomes" id="UP000612349"/>
    </source>
</evidence>
<evidence type="ECO:0000313" key="7">
    <source>
        <dbReference type="EMBL" id="GGD78194.1"/>
    </source>
</evidence>
<organism evidence="7 8">
    <name type="scientific">Croceicoccus mobilis</name>
    <dbReference type="NCBI Taxonomy" id="1703339"/>
    <lineage>
        <taxon>Bacteria</taxon>
        <taxon>Pseudomonadati</taxon>
        <taxon>Pseudomonadota</taxon>
        <taxon>Alphaproteobacteria</taxon>
        <taxon>Sphingomonadales</taxon>
        <taxon>Erythrobacteraceae</taxon>
        <taxon>Croceicoccus</taxon>
    </lineage>
</organism>
<comment type="subcellular location">
    <subcellularLocation>
        <location evidence="4">Cell outer membrane</location>
    </subcellularLocation>
</comment>
<dbReference type="GO" id="GO:1990351">
    <property type="term" value="C:transporter complex"/>
    <property type="evidence" value="ECO:0007669"/>
    <property type="project" value="TreeGrafter"/>
</dbReference>
<dbReference type="PANTHER" id="PTHR30189">
    <property type="entry name" value="LPS-ASSEMBLY PROTEIN"/>
    <property type="match status" value="1"/>
</dbReference>
<keyword evidence="3 4" id="KW-0998">Cell outer membrane</keyword>
<feature type="domain" description="Organic solvent tolerance-like N-terminal" evidence="5">
    <location>
        <begin position="105"/>
        <end position="243"/>
    </location>
</feature>
<sequence precursor="true">MPDLPCQMPFRRSANFLLGAAISPFALLAAPAFAQDVTGPIETPEMLRESEPGAALERKAQSGAAEDFWASYDGISEEETVPEAGEPGSPFSIAAPESDDQIAFEADELGYEMDDEIISASGNVVLRRADQELHADTVRWNRNTGEIVASGNVRLTDTGGNKLYTEELTLTDELAAGAMENLLLVLTEGQRMAARTGQRMEDGRIRLTDAAYSPCPVTTDEGCAKDPSWRFTATRVDYDPETQVIRFRGAMLELFGAPLIPLPGLSVRADGQPVSGIGTPNLRFSASNGVEIENSYYWRIAANRELTLGANIYTDVWPMLSASYKALTADGAYQITGYATSSTRIPIGDSTVQTSQKDLRGYFDANGRFNLDDNWSVTASIRVASDRTFLRRYDISRDDRLRSMINVERIDDDSYLSFSGWMTQTLRAGDEQGLVPLALPVIDYRRRIADPVLGGQIMLQANSLALTRTDGQDTQRAFAKAEWNLRRYTPWGQVVELTALGRADVYHSDENALTSVELYRGTQGWQARGVAIGAIDVKYPLTGAIFGGTQVFTPRVQLVATPDIKNLDIPNEDARAIDLEDSNLFALNRFPGYDRVEEGVRFTYGFDWRWNAPGWQIDATLGQSYRLSDAPILFPDGTGLTSRTSDIVGRTEVRWRNFIKVAHRFRLDKDNLAVRRNELDFTVGSNRTYVEAGYLRLNRDIPDTLEDLRDREELRIAGRLGFQRYWSLFGAAVINLTDKNEDPTNTSDGFDPLRTRLGLAYEDDCLELGVTWRRDAQANGDARKGNTFLFRFRLKNIGFN</sequence>
<evidence type="ECO:0000259" key="6">
    <source>
        <dbReference type="Pfam" id="PF04453"/>
    </source>
</evidence>
<dbReference type="PANTHER" id="PTHR30189:SF1">
    <property type="entry name" value="LPS-ASSEMBLY PROTEIN LPTD"/>
    <property type="match status" value="1"/>
</dbReference>
<dbReference type="InterPro" id="IPR050218">
    <property type="entry name" value="LptD"/>
</dbReference>
<dbReference type="Proteomes" id="UP000612349">
    <property type="component" value="Unassembled WGS sequence"/>
</dbReference>
<comment type="caution">
    <text evidence="7">The sequence shown here is derived from an EMBL/GenBank/DDBJ whole genome shotgun (WGS) entry which is preliminary data.</text>
</comment>
<dbReference type="EMBL" id="BMIP01000007">
    <property type="protein sequence ID" value="GGD78194.1"/>
    <property type="molecule type" value="Genomic_DNA"/>
</dbReference>
<gene>
    <name evidence="7" type="primary">ostA</name>
    <name evidence="4" type="synonym">lptD</name>
    <name evidence="7" type="ORF">GCM10010990_30020</name>
</gene>
<evidence type="ECO:0000256" key="4">
    <source>
        <dbReference type="HAMAP-Rule" id="MF_01411"/>
    </source>
</evidence>
<dbReference type="InterPro" id="IPR007543">
    <property type="entry name" value="LptD_C"/>
</dbReference>
<reference evidence="7" key="1">
    <citation type="journal article" date="2014" name="Int. J. Syst. Evol. Microbiol.">
        <title>Complete genome sequence of Corynebacterium casei LMG S-19264T (=DSM 44701T), isolated from a smear-ripened cheese.</title>
        <authorList>
            <consortium name="US DOE Joint Genome Institute (JGI-PGF)"/>
            <person name="Walter F."/>
            <person name="Albersmeier A."/>
            <person name="Kalinowski J."/>
            <person name="Ruckert C."/>
        </authorList>
    </citation>
    <scope>NUCLEOTIDE SEQUENCE</scope>
    <source>
        <strain evidence="7">CGMCC 1.15360</strain>
    </source>
</reference>
<dbReference type="GO" id="GO:0009279">
    <property type="term" value="C:cell outer membrane"/>
    <property type="evidence" value="ECO:0007669"/>
    <property type="project" value="UniProtKB-SubCell"/>
</dbReference>
<evidence type="ECO:0000256" key="1">
    <source>
        <dbReference type="ARBA" id="ARBA00022729"/>
    </source>
</evidence>
<comment type="caution">
    <text evidence="4">Lacks conserved residue(s) required for the propagation of feature annotation.</text>
</comment>
<dbReference type="RefSeq" id="WP_229665537.1">
    <property type="nucleotide sequence ID" value="NZ_BMIP01000007.1"/>
</dbReference>
<dbReference type="AlphaFoldDB" id="A0A916Z7H2"/>
<dbReference type="Pfam" id="PF04453">
    <property type="entry name" value="LptD"/>
    <property type="match status" value="1"/>
</dbReference>
<keyword evidence="2 4" id="KW-0472">Membrane</keyword>
<evidence type="ECO:0000259" key="5">
    <source>
        <dbReference type="Pfam" id="PF03968"/>
    </source>
</evidence>
<feature type="signal peptide" evidence="4">
    <location>
        <begin position="1"/>
        <end position="34"/>
    </location>
</feature>
<dbReference type="InterPro" id="IPR005653">
    <property type="entry name" value="OstA-like_N"/>
</dbReference>
<dbReference type="HAMAP" id="MF_01411">
    <property type="entry name" value="LPS_assembly_LptD"/>
    <property type="match status" value="1"/>
</dbReference>
<dbReference type="GO" id="GO:0015920">
    <property type="term" value="P:lipopolysaccharide transport"/>
    <property type="evidence" value="ECO:0007669"/>
    <property type="project" value="InterPro"/>
</dbReference>
<feature type="domain" description="LptD C-terminal" evidence="6">
    <location>
        <begin position="360"/>
        <end position="726"/>
    </location>
</feature>
<feature type="chain" id="PRO_5038196019" description="LPS-assembly protein LptD" evidence="4">
    <location>
        <begin position="35"/>
        <end position="800"/>
    </location>
</feature>
<evidence type="ECO:0000256" key="2">
    <source>
        <dbReference type="ARBA" id="ARBA00023136"/>
    </source>
</evidence>
<comment type="function">
    <text evidence="4">Involved in the assembly of lipopolysaccharide (LPS) at the surface of the outer membrane.</text>
</comment>
<dbReference type="Pfam" id="PF03968">
    <property type="entry name" value="LptD_N"/>
    <property type="match status" value="1"/>
</dbReference>
<proteinExistence type="inferred from homology"/>
<dbReference type="InterPro" id="IPR020889">
    <property type="entry name" value="LipoPS_assembly_LptD"/>
</dbReference>
<comment type="similarity">
    <text evidence="4">Belongs to the LptD family.</text>
</comment>
<dbReference type="Gene3D" id="2.60.450.10">
    <property type="entry name" value="Lipopolysaccharide (LPS) transport protein A like domain"/>
    <property type="match status" value="1"/>
</dbReference>
<evidence type="ECO:0000256" key="3">
    <source>
        <dbReference type="ARBA" id="ARBA00023237"/>
    </source>
</evidence>
<accession>A0A916Z7H2</accession>